<feature type="compositionally biased region" description="Polar residues" evidence="3">
    <location>
        <begin position="58"/>
        <end position="87"/>
    </location>
</feature>
<dbReference type="PANTHER" id="PTHR37534:SF46">
    <property type="entry name" value="ZN(II)2CYS6 TRANSCRIPTION FACTOR (EUROFUNG)"/>
    <property type="match status" value="1"/>
</dbReference>
<dbReference type="InterPro" id="IPR021858">
    <property type="entry name" value="Fun_TF"/>
</dbReference>
<sequence>MLNATNDLHSQDLEQLPSVFDSYGAIDTGELLARAGTSDSWIFQNTALNFPSEDQGFTEPSNTEFAKLQSSHPHSMPSRDSNTTDSSISASWNLRLATKTLGQPERHLDLLPAPAQQRELINHWVTSLCDRLMPIRNIMNPFRIVVAPMALQGSRMTHDKSSSTVAVFHAVCAASAIHQSILRGGHAQNDALALQHRNSSFVHLMSNIHSNDADERLASLATLCIWLLSYFISGAPGAWREVIKVARNLVEQTSMETWTHSASAALTYQCYSALVAMIQSQYLGRKEYLAPMNPSLTGSDHYKYSAIPSASLQLISSFNASLLQGGTMDPEELDRLEIEFALSVPSASEDLALTGKDLRASHHHNHLFYYACLLYFRRNSGRTQRELEIQDLVGKCLEHIEYLDAMQLEGNPLSWIYATAAFEAGTLELRDRVRASFARRKSLGFATWATLLLAAEEVWKTRDEGLLGQQPEPWQRILAKSPQFDVLLY</sequence>
<accession>A0ABR1IEZ9</accession>
<proteinExistence type="predicted"/>
<comment type="caution">
    <text evidence="4">The sequence shown here is derived from an EMBL/GenBank/DDBJ whole genome shotgun (WGS) entry which is preliminary data.</text>
</comment>
<keyword evidence="2" id="KW-0539">Nucleus</keyword>
<dbReference type="Pfam" id="PF11951">
    <property type="entry name" value="Fungal_trans_2"/>
    <property type="match status" value="1"/>
</dbReference>
<feature type="region of interest" description="Disordered" evidence="3">
    <location>
        <begin position="52"/>
        <end position="87"/>
    </location>
</feature>
<dbReference type="Proteomes" id="UP001498421">
    <property type="component" value="Unassembled WGS sequence"/>
</dbReference>
<evidence type="ECO:0000256" key="3">
    <source>
        <dbReference type="SAM" id="MobiDB-lite"/>
    </source>
</evidence>
<dbReference type="PANTHER" id="PTHR37534">
    <property type="entry name" value="TRANSCRIPTIONAL ACTIVATOR PROTEIN UGA3"/>
    <property type="match status" value="1"/>
</dbReference>
<evidence type="ECO:0000256" key="2">
    <source>
        <dbReference type="ARBA" id="ARBA00023242"/>
    </source>
</evidence>
<evidence type="ECO:0000313" key="5">
    <source>
        <dbReference type="Proteomes" id="UP001498421"/>
    </source>
</evidence>
<organism evidence="4 5">
    <name type="scientific">Neonectria magnoliae</name>
    <dbReference type="NCBI Taxonomy" id="2732573"/>
    <lineage>
        <taxon>Eukaryota</taxon>
        <taxon>Fungi</taxon>
        <taxon>Dikarya</taxon>
        <taxon>Ascomycota</taxon>
        <taxon>Pezizomycotina</taxon>
        <taxon>Sordariomycetes</taxon>
        <taxon>Hypocreomycetidae</taxon>
        <taxon>Hypocreales</taxon>
        <taxon>Nectriaceae</taxon>
        <taxon>Neonectria</taxon>
    </lineage>
</organism>
<evidence type="ECO:0000256" key="1">
    <source>
        <dbReference type="ARBA" id="ARBA00004123"/>
    </source>
</evidence>
<reference evidence="4 5" key="1">
    <citation type="journal article" date="2025" name="Microbiol. Resour. Announc.">
        <title>Draft genome sequences for Neonectria magnoliae and Neonectria punicea, canker pathogens of Liriodendron tulipifera and Acer saccharum in West Virginia.</title>
        <authorList>
            <person name="Petronek H.M."/>
            <person name="Kasson M.T."/>
            <person name="Metheny A.M."/>
            <person name="Stauder C.M."/>
            <person name="Lovett B."/>
            <person name="Lynch S.C."/>
            <person name="Garnas J.R."/>
            <person name="Kasson L.R."/>
            <person name="Stajich J.E."/>
        </authorList>
    </citation>
    <scope>NUCLEOTIDE SEQUENCE [LARGE SCALE GENOMIC DNA]</scope>
    <source>
        <strain evidence="4 5">NRRL 64651</strain>
    </source>
</reference>
<dbReference type="EMBL" id="JAZAVK010000006">
    <property type="protein sequence ID" value="KAK7432210.1"/>
    <property type="molecule type" value="Genomic_DNA"/>
</dbReference>
<protein>
    <submittedName>
        <fullName evidence="4">Uncharacterized protein</fullName>
    </submittedName>
</protein>
<comment type="subcellular location">
    <subcellularLocation>
        <location evidence="1">Nucleus</location>
    </subcellularLocation>
</comment>
<name>A0ABR1IEZ9_9HYPO</name>
<evidence type="ECO:0000313" key="4">
    <source>
        <dbReference type="EMBL" id="KAK7432210.1"/>
    </source>
</evidence>
<gene>
    <name evidence="4" type="ORF">QQZ08_001155</name>
</gene>
<keyword evidence="5" id="KW-1185">Reference proteome</keyword>